<dbReference type="Proteomes" id="UP000325576">
    <property type="component" value="Unassembled WGS sequence"/>
</dbReference>
<dbReference type="InterPro" id="IPR036866">
    <property type="entry name" value="RibonucZ/Hydroxyglut_hydro"/>
</dbReference>
<sequence>MFTPTEFGKVSVLVPENGGTVPFGNTVVVHGSERTLVIDPSLSLDRDPVGADLVFISHGHEDHVAGLRHFQAPTYAHNLDAPSVASLDTMLTNYGLRPEERAEVEHSIAAQYGIPPTHDDVSGIADGHVFDLGDRTATVIHLPGHTPGHCGLLIEPDGFFYVADIDLTSFGPMYGDLGSSVDDFLASIDRAAGIDARWYGTFHQKGVVEGSDEFRRRLTAYRDKLLSREERLVQFLGEPRQLEDIVAHRLVYRPHVTAPYVDAVERRTAQLHLQRLVAAGAVVTLEGNVFRRA</sequence>
<protein>
    <submittedName>
        <fullName evidence="2">MBL fold metallo-hydrolase</fullName>
    </submittedName>
</protein>
<dbReference type="InterPro" id="IPR001279">
    <property type="entry name" value="Metallo-B-lactamas"/>
</dbReference>
<name>A0A5N5E9U8_RHOER</name>
<dbReference type="AlphaFoldDB" id="A0A5N5E9U8"/>
<organism evidence="2 3">
    <name type="scientific">Rhodococcus erythropolis</name>
    <name type="common">Arthrobacter picolinophilus</name>
    <dbReference type="NCBI Taxonomy" id="1833"/>
    <lineage>
        <taxon>Bacteria</taxon>
        <taxon>Bacillati</taxon>
        <taxon>Actinomycetota</taxon>
        <taxon>Actinomycetes</taxon>
        <taxon>Mycobacteriales</taxon>
        <taxon>Nocardiaceae</taxon>
        <taxon>Rhodococcus</taxon>
        <taxon>Rhodococcus erythropolis group</taxon>
    </lineage>
</organism>
<dbReference type="Gene3D" id="3.60.15.10">
    <property type="entry name" value="Ribonuclease Z/Hydroxyacylglutathione hydrolase-like"/>
    <property type="match status" value="1"/>
</dbReference>
<keyword evidence="2" id="KW-0378">Hydrolase</keyword>
<evidence type="ECO:0000313" key="3">
    <source>
        <dbReference type="Proteomes" id="UP000325576"/>
    </source>
</evidence>
<dbReference type="SMART" id="SM00849">
    <property type="entry name" value="Lactamase_B"/>
    <property type="match status" value="1"/>
</dbReference>
<dbReference type="PANTHER" id="PTHR42951">
    <property type="entry name" value="METALLO-BETA-LACTAMASE DOMAIN-CONTAINING"/>
    <property type="match status" value="1"/>
</dbReference>
<dbReference type="Pfam" id="PF00753">
    <property type="entry name" value="Lactamase_B"/>
    <property type="match status" value="1"/>
</dbReference>
<comment type="caution">
    <text evidence="2">The sequence shown here is derived from an EMBL/GenBank/DDBJ whole genome shotgun (WGS) entry which is preliminary data.</text>
</comment>
<dbReference type="GO" id="GO:0016787">
    <property type="term" value="F:hydrolase activity"/>
    <property type="evidence" value="ECO:0007669"/>
    <property type="project" value="UniProtKB-KW"/>
</dbReference>
<reference evidence="2 3" key="1">
    <citation type="journal article" date="2017" name="Poromechanics V (2013)">
        <title>Genomic Characterization of the Arsenic-Tolerant Actinobacterium, &lt;i&gt;Rhodococcus erythropolis&lt;/i&gt; S43.</title>
        <authorList>
            <person name="Retamal-Morales G."/>
            <person name="Mehnert M."/>
            <person name="Schwabe R."/>
            <person name="Tischler D."/>
            <person name="Schloemann M."/>
            <person name="Levican G.J."/>
        </authorList>
    </citation>
    <scope>NUCLEOTIDE SEQUENCE [LARGE SCALE GENOMIC DNA]</scope>
    <source>
        <strain evidence="2 3">S43</strain>
    </source>
</reference>
<dbReference type="PANTHER" id="PTHR42951:SF4">
    <property type="entry name" value="ACYL-COENZYME A THIOESTERASE MBLAC2"/>
    <property type="match status" value="1"/>
</dbReference>
<gene>
    <name evidence="2" type="ORF">BS297_01685</name>
</gene>
<evidence type="ECO:0000259" key="1">
    <source>
        <dbReference type="SMART" id="SM00849"/>
    </source>
</evidence>
<dbReference type="EMBL" id="MRBO01000055">
    <property type="protein sequence ID" value="KAB2587126.1"/>
    <property type="molecule type" value="Genomic_DNA"/>
</dbReference>
<feature type="domain" description="Metallo-beta-lactamase" evidence="1">
    <location>
        <begin position="23"/>
        <end position="203"/>
    </location>
</feature>
<evidence type="ECO:0000313" key="2">
    <source>
        <dbReference type="EMBL" id="KAB2587126.1"/>
    </source>
</evidence>
<dbReference type="RefSeq" id="WP_133727355.1">
    <property type="nucleotide sequence ID" value="NZ_JAPWIH010000001.1"/>
</dbReference>
<dbReference type="InterPro" id="IPR050855">
    <property type="entry name" value="NDM-1-like"/>
</dbReference>
<dbReference type="CDD" id="cd06262">
    <property type="entry name" value="metallo-hydrolase-like_MBL-fold"/>
    <property type="match status" value="1"/>
</dbReference>
<dbReference type="SUPFAM" id="SSF56281">
    <property type="entry name" value="Metallo-hydrolase/oxidoreductase"/>
    <property type="match status" value="1"/>
</dbReference>
<accession>A0A5N5E9U8</accession>
<proteinExistence type="predicted"/>